<organism evidence="3 4">
    <name type="scientific">Eutrema salsugineum</name>
    <name type="common">Saltwater cress</name>
    <name type="synonym">Sisymbrium salsugineum</name>
    <dbReference type="NCBI Taxonomy" id="72664"/>
    <lineage>
        <taxon>Eukaryota</taxon>
        <taxon>Viridiplantae</taxon>
        <taxon>Streptophyta</taxon>
        <taxon>Embryophyta</taxon>
        <taxon>Tracheophyta</taxon>
        <taxon>Spermatophyta</taxon>
        <taxon>Magnoliopsida</taxon>
        <taxon>eudicotyledons</taxon>
        <taxon>Gunneridae</taxon>
        <taxon>Pentapetalae</taxon>
        <taxon>rosids</taxon>
        <taxon>malvids</taxon>
        <taxon>Brassicales</taxon>
        <taxon>Brassicaceae</taxon>
        <taxon>Eutremeae</taxon>
        <taxon>Eutrema</taxon>
    </lineage>
</organism>
<gene>
    <name evidence="3" type="ORF">EUTSA_v10003361mg</name>
</gene>
<feature type="region of interest" description="Disordered" evidence="1">
    <location>
        <begin position="197"/>
        <end position="231"/>
    </location>
</feature>
<dbReference type="InterPro" id="IPR012466">
    <property type="entry name" value="NECAP_PHear"/>
</dbReference>
<dbReference type="Pfam" id="PF07933">
    <property type="entry name" value="DUF1681"/>
    <property type="match status" value="1"/>
</dbReference>
<feature type="non-terminal residue" evidence="3">
    <location>
        <position position="231"/>
    </location>
</feature>
<dbReference type="SUPFAM" id="SSF50729">
    <property type="entry name" value="PH domain-like"/>
    <property type="match status" value="1"/>
</dbReference>
<reference evidence="3 4" key="1">
    <citation type="journal article" date="2013" name="Front. Plant Sci.">
        <title>The Reference Genome of the Halophytic Plant Eutrema salsugineum.</title>
        <authorList>
            <person name="Yang R."/>
            <person name="Jarvis D.E."/>
            <person name="Chen H."/>
            <person name="Beilstein M.A."/>
            <person name="Grimwood J."/>
            <person name="Jenkins J."/>
            <person name="Shu S."/>
            <person name="Prochnik S."/>
            <person name="Xin M."/>
            <person name="Ma C."/>
            <person name="Schmutz J."/>
            <person name="Wing R.A."/>
            <person name="Mitchell-Olds T."/>
            <person name="Schumaker K.S."/>
            <person name="Wang X."/>
        </authorList>
    </citation>
    <scope>NUCLEOTIDE SEQUENCE [LARGE SCALE GENOMIC DNA]</scope>
</reference>
<evidence type="ECO:0000313" key="3">
    <source>
        <dbReference type="EMBL" id="ESQ44592.1"/>
    </source>
</evidence>
<keyword evidence="4" id="KW-1185">Reference proteome</keyword>
<dbReference type="Gramene" id="ESQ44592">
    <property type="protein sequence ID" value="ESQ44592"/>
    <property type="gene ID" value="EUTSA_v10003361mg"/>
</dbReference>
<proteinExistence type="predicted"/>
<evidence type="ECO:0000259" key="2">
    <source>
        <dbReference type="Pfam" id="PF07933"/>
    </source>
</evidence>
<accession>V4LQ53</accession>
<dbReference type="GO" id="GO:0006897">
    <property type="term" value="P:endocytosis"/>
    <property type="evidence" value="ECO:0007669"/>
    <property type="project" value="InterPro"/>
</dbReference>
<dbReference type="OMA" id="NEGHRAQ"/>
<feature type="compositionally biased region" description="Polar residues" evidence="1">
    <location>
        <begin position="210"/>
        <end position="225"/>
    </location>
</feature>
<protein>
    <recommendedName>
        <fullName evidence="2">NECAP PHear domain-containing protein</fullName>
    </recommendedName>
</protein>
<sequence>MSFDEDDDKTFEDTLLVVPEVSVYKIPPLTSYGGYKCGEWLQSDKSDNSVEPCLDSSRYFVLRIEDDHGKHAFVGVGFGERNEAFYFNVAFSDHEKYARREKEKEIGEASESDDHIDIHHAVNHKLKESETIRINVKPKPTTSGTAMLSTTLSGNGKPKQLALAPPPGSTGKTISLLPLPPNDSKTTRITSVGCKELNENSRSHTDPLSDFSQLKRNLPSTNSTEAAFGWA</sequence>
<dbReference type="PANTHER" id="PTHR12847:SF3">
    <property type="entry name" value="EAR-BINDING COAT-ASSOCIATED PROTEIN 2, PUTATIVE, EXPRESSED-RELATED"/>
    <property type="match status" value="1"/>
</dbReference>
<dbReference type="InterPro" id="IPR011993">
    <property type="entry name" value="PH-like_dom_sf"/>
</dbReference>
<dbReference type="Proteomes" id="UP000030689">
    <property type="component" value="Unassembled WGS sequence"/>
</dbReference>
<dbReference type="Gene3D" id="2.30.29.30">
    <property type="entry name" value="Pleckstrin-homology domain (PH domain)/Phosphotyrosine-binding domain (PTB)"/>
    <property type="match status" value="1"/>
</dbReference>
<dbReference type="AlphaFoldDB" id="V4LQ53"/>
<dbReference type="KEGG" id="eus:EUTSA_v10003361mg"/>
<dbReference type="eggNOG" id="KOG2500">
    <property type="taxonomic scope" value="Eukaryota"/>
</dbReference>
<feature type="compositionally biased region" description="Basic and acidic residues" evidence="1">
    <location>
        <begin position="197"/>
        <end position="207"/>
    </location>
</feature>
<dbReference type="EMBL" id="KI517441">
    <property type="protein sequence ID" value="ESQ44592.1"/>
    <property type="molecule type" value="Genomic_DNA"/>
</dbReference>
<name>V4LQ53_EUTSA</name>
<feature type="domain" description="NECAP PHear" evidence="2">
    <location>
        <begin position="45"/>
        <end position="137"/>
    </location>
</feature>
<evidence type="ECO:0000313" key="4">
    <source>
        <dbReference type="Proteomes" id="UP000030689"/>
    </source>
</evidence>
<dbReference type="GO" id="GO:0030125">
    <property type="term" value="C:clathrin vesicle coat"/>
    <property type="evidence" value="ECO:0007669"/>
    <property type="project" value="TreeGrafter"/>
</dbReference>
<dbReference type="PANTHER" id="PTHR12847">
    <property type="entry name" value="ATP-BINDING CASSETTE ABC TRANSPORTER-RELATED"/>
    <property type="match status" value="1"/>
</dbReference>
<dbReference type="STRING" id="72664.V4LQ53"/>
<evidence type="ECO:0000256" key="1">
    <source>
        <dbReference type="SAM" id="MobiDB-lite"/>
    </source>
</evidence>